<protein>
    <recommendedName>
        <fullName evidence="2">BTB domain-containing protein</fullName>
    </recommendedName>
</protein>
<feature type="compositionally biased region" description="Polar residues" evidence="1">
    <location>
        <begin position="1"/>
        <end position="12"/>
    </location>
</feature>
<dbReference type="Pfam" id="PF02214">
    <property type="entry name" value="BTB_2"/>
    <property type="match status" value="1"/>
</dbReference>
<dbReference type="InterPro" id="IPR000210">
    <property type="entry name" value="BTB/POZ_dom"/>
</dbReference>
<dbReference type="EMBL" id="PHWZ01000471">
    <property type="protein sequence ID" value="TEY39010.1"/>
    <property type="molecule type" value="Genomic_DNA"/>
</dbReference>
<dbReference type="OrthoDB" id="2414723at2759"/>
<dbReference type="InterPro" id="IPR045068">
    <property type="entry name" value="BACURD1-3"/>
</dbReference>
<evidence type="ECO:0000259" key="2">
    <source>
        <dbReference type="PROSITE" id="PS50097"/>
    </source>
</evidence>
<dbReference type="AlphaFoldDB" id="A0A4Y8CPU6"/>
<accession>A0A4Y8CPU6</accession>
<feature type="region of interest" description="Disordered" evidence="1">
    <location>
        <begin position="1"/>
        <end position="20"/>
    </location>
</feature>
<dbReference type="InterPro" id="IPR011333">
    <property type="entry name" value="SKP1/BTB/POZ_sf"/>
</dbReference>
<dbReference type="InterPro" id="IPR003131">
    <property type="entry name" value="T1-type_BTB"/>
</dbReference>
<feature type="domain" description="BTB" evidence="2">
    <location>
        <begin position="21"/>
        <end position="89"/>
    </location>
</feature>
<evidence type="ECO:0000313" key="4">
    <source>
        <dbReference type="Proteomes" id="UP000297299"/>
    </source>
</evidence>
<dbReference type="PANTHER" id="PTHR11145:SF8">
    <property type="entry name" value="RE57120P"/>
    <property type="match status" value="1"/>
</dbReference>
<gene>
    <name evidence="3" type="ORF">BOTCAL_0472g00030</name>
</gene>
<sequence length="229" mass="26125">MPTPGSSNSRGQNRLAPAAGGPITLQVGERRFVTTRNTMTGESHFFAALLSGRWDSNEQADGSYFIDADPDLFEHILRYLRRSVLPIFYDPIKGHDHALYLALLEEARYFQITRLENYLKKKIYLCAVKTCSSVEELEGFWSETRSTDENVEYHPRWETKKVYICPRGIGVHRGNPSACGRQCKNARGDSEYIYEDVPVLKTLVIRKQLVVDQTACIEVLDEELSSQEE</sequence>
<evidence type="ECO:0000313" key="3">
    <source>
        <dbReference type="EMBL" id="TEY39010.1"/>
    </source>
</evidence>
<dbReference type="SMART" id="SM00225">
    <property type="entry name" value="BTB"/>
    <property type="match status" value="1"/>
</dbReference>
<dbReference type="PANTHER" id="PTHR11145">
    <property type="entry name" value="BTB/POZ DOMAIN-CONTAINING ADAPTER FOR CUL3-MEDIATED RHOA DEGRADATION PROTEIN FAMILY MEMBER"/>
    <property type="match status" value="1"/>
</dbReference>
<evidence type="ECO:0000256" key="1">
    <source>
        <dbReference type="SAM" id="MobiDB-lite"/>
    </source>
</evidence>
<dbReference type="Proteomes" id="UP000297299">
    <property type="component" value="Unassembled WGS sequence"/>
</dbReference>
<comment type="caution">
    <text evidence="3">The sequence shown here is derived from an EMBL/GenBank/DDBJ whole genome shotgun (WGS) entry which is preliminary data.</text>
</comment>
<reference evidence="3 4" key="1">
    <citation type="submission" date="2017-11" db="EMBL/GenBank/DDBJ databases">
        <title>Comparative genomics of Botrytis spp.</title>
        <authorList>
            <person name="Valero-Jimenez C.A."/>
            <person name="Tapia P."/>
            <person name="Veloso J."/>
            <person name="Silva-Moreno E."/>
            <person name="Staats M."/>
            <person name="Valdes J.H."/>
            <person name="Van Kan J.A.L."/>
        </authorList>
    </citation>
    <scope>NUCLEOTIDE SEQUENCE [LARGE SCALE GENOMIC DNA]</scope>
    <source>
        <strain evidence="3 4">MUCL2830</strain>
    </source>
</reference>
<dbReference type="PROSITE" id="PS50097">
    <property type="entry name" value="BTB"/>
    <property type="match status" value="1"/>
</dbReference>
<dbReference type="Gene3D" id="3.30.710.10">
    <property type="entry name" value="Potassium Channel Kv1.1, Chain A"/>
    <property type="match status" value="1"/>
</dbReference>
<dbReference type="SUPFAM" id="SSF54695">
    <property type="entry name" value="POZ domain"/>
    <property type="match status" value="1"/>
</dbReference>
<dbReference type="GO" id="GO:0051260">
    <property type="term" value="P:protein homooligomerization"/>
    <property type="evidence" value="ECO:0007669"/>
    <property type="project" value="InterPro"/>
</dbReference>
<organism evidence="3 4">
    <name type="scientific">Botryotinia calthae</name>
    <dbReference type="NCBI Taxonomy" id="38488"/>
    <lineage>
        <taxon>Eukaryota</taxon>
        <taxon>Fungi</taxon>
        <taxon>Dikarya</taxon>
        <taxon>Ascomycota</taxon>
        <taxon>Pezizomycotina</taxon>
        <taxon>Leotiomycetes</taxon>
        <taxon>Helotiales</taxon>
        <taxon>Sclerotiniaceae</taxon>
        <taxon>Botryotinia</taxon>
    </lineage>
</organism>
<name>A0A4Y8CPU6_9HELO</name>
<proteinExistence type="predicted"/>
<dbReference type="CDD" id="cd18316">
    <property type="entry name" value="BTB_POZ_KCTD-like"/>
    <property type="match status" value="1"/>
</dbReference>
<keyword evidence="4" id="KW-1185">Reference proteome</keyword>